<accession>A0ABC9B770</accession>
<dbReference type="Gene3D" id="3.30.559.10">
    <property type="entry name" value="Chloramphenicol acetyltransferase-like domain"/>
    <property type="match status" value="3"/>
</dbReference>
<protein>
    <submittedName>
        <fullName evidence="2">Uncharacterized protein</fullName>
    </submittedName>
</protein>
<dbReference type="InterPro" id="IPR023213">
    <property type="entry name" value="CAT-like_dom_sf"/>
</dbReference>
<evidence type="ECO:0000256" key="1">
    <source>
        <dbReference type="ARBA" id="ARBA00009861"/>
    </source>
</evidence>
<gene>
    <name evidence="2" type="ORF">URODEC1_LOCUS61448</name>
</gene>
<dbReference type="PANTHER" id="PTHR31147">
    <property type="entry name" value="ACYL TRANSFERASE 4"/>
    <property type="match status" value="1"/>
</dbReference>
<reference evidence="2 3" key="2">
    <citation type="submission" date="2024-10" db="EMBL/GenBank/DDBJ databases">
        <authorList>
            <person name="Ryan C."/>
        </authorList>
    </citation>
    <scope>NUCLEOTIDE SEQUENCE [LARGE SCALE GENOMIC DNA]</scope>
</reference>
<dbReference type="AlphaFoldDB" id="A0ABC9B770"/>
<keyword evidence="3" id="KW-1185">Reference proteome</keyword>
<dbReference type="EMBL" id="OZ075134">
    <property type="protein sequence ID" value="CAL4993221.1"/>
    <property type="molecule type" value="Genomic_DNA"/>
</dbReference>
<evidence type="ECO:0000313" key="3">
    <source>
        <dbReference type="Proteomes" id="UP001497457"/>
    </source>
</evidence>
<name>A0ABC9B770_9POAL</name>
<sequence>MSVLVRKSPCVLVIPLEPVSMSSTIKLSSFDKGLDKIQVTVLLMFQHPVHEVADTIKRALSQALVHYYPIAGRILAGSDDGEVHIQCNGEGVAFVSASTNCALKEVLVTEFSCGGFVLGVTWNHAIADGAGIAQFLQAVAELSCGFSKPSIVPVRWDDSLLSAPLPREQGQQPTTSLETFDNFSGLEITIPSRLIRRIKAEFNSRFSGQLCTKFEVASAVLWQCRTRAIMSDPETPASFSFSADVRKHLGAKQGYYGNCLTCQLVMATSGTVASADIVDLVNMIKDSKAKIADKFKKINEGSNPQQEEGQMQQRAQHPYNMLLVMSWVNLGFDEVDFGSGRPARVMPYGKDRAIFPVCVMCPPCTTKDGVDALLSMLREEHVDNFLAELARLT</sequence>
<dbReference type="PANTHER" id="PTHR31147:SF61">
    <property type="entry name" value="ACYL TRANSFERASE 15"/>
    <property type="match status" value="1"/>
</dbReference>
<reference evidence="3" key="1">
    <citation type="submission" date="2024-06" db="EMBL/GenBank/DDBJ databases">
        <authorList>
            <person name="Ryan C."/>
        </authorList>
    </citation>
    <scope>NUCLEOTIDE SEQUENCE [LARGE SCALE GENOMIC DNA]</scope>
</reference>
<evidence type="ECO:0000313" key="2">
    <source>
        <dbReference type="EMBL" id="CAL4993221.1"/>
    </source>
</evidence>
<dbReference type="InterPro" id="IPR050898">
    <property type="entry name" value="Plant_acyltransferase"/>
</dbReference>
<dbReference type="Proteomes" id="UP001497457">
    <property type="component" value="Chromosome 24b"/>
</dbReference>
<organism evidence="2 3">
    <name type="scientific">Urochloa decumbens</name>
    <dbReference type="NCBI Taxonomy" id="240449"/>
    <lineage>
        <taxon>Eukaryota</taxon>
        <taxon>Viridiplantae</taxon>
        <taxon>Streptophyta</taxon>
        <taxon>Embryophyta</taxon>
        <taxon>Tracheophyta</taxon>
        <taxon>Spermatophyta</taxon>
        <taxon>Magnoliopsida</taxon>
        <taxon>Liliopsida</taxon>
        <taxon>Poales</taxon>
        <taxon>Poaceae</taxon>
        <taxon>PACMAD clade</taxon>
        <taxon>Panicoideae</taxon>
        <taxon>Panicodae</taxon>
        <taxon>Paniceae</taxon>
        <taxon>Melinidinae</taxon>
        <taxon>Urochloa</taxon>
    </lineage>
</organism>
<proteinExistence type="inferred from homology"/>
<dbReference type="Pfam" id="PF02458">
    <property type="entry name" value="Transferase"/>
    <property type="match status" value="2"/>
</dbReference>
<comment type="similarity">
    <text evidence="1">Belongs to the plant acyltransferase family.</text>
</comment>
<dbReference type="GO" id="GO:0016747">
    <property type="term" value="F:acyltransferase activity, transferring groups other than amino-acyl groups"/>
    <property type="evidence" value="ECO:0007669"/>
    <property type="project" value="UniProtKB-ARBA"/>
</dbReference>